<organism evidence="9 10">
    <name type="scientific">Dimargaris verticillata</name>
    <dbReference type="NCBI Taxonomy" id="2761393"/>
    <lineage>
        <taxon>Eukaryota</taxon>
        <taxon>Fungi</taxon>
        <taxon>Fungi incertae sedis</taxon>
        <taxon>Zoopagomycota</taxon>
        <taxon>Kickxellomycotina</taxon>
        <taxon>Dimargaritomycetes</taxon>
        <taxon>Dimargaritales</taxon>
        <taxon>Dimargaritaceae</taxon>
        <taxon>Dimargaris</taxon>
    </lineage>
</organism>
<feature type="compositionally biased region" description="Acidic residues" evidence="7">
    <location>
        <begin position="90"/>
        <end position="128"/>
    </location>
</feature>
<dbReference type="PANTHER" id="PTHR17605">
    <property type="entry name" value="RIBOSOME BIOGENESIS PROTEIN BOP1 BLOCK OF PROLIFERATION 1 PROTEIN"/>
    <property type="match status" value="1"/>
</dbReference>
<evidence type="ECO:0000256" key="4">
    <source>
        <dbReference type="ARBA" id="ARBA00022574"/>
    </source>
</evidence>
<keyword evidence="3" id="KW-0698">rRNA processing</keyword>
<dbReference type="GO" id="GO:0000463">
    <property type="term" value="P:maturation of LSU-rRNA from tricistronic rRNA transcript (SSU-rRNA, 5.8S rRNA, LSU-rRNA)"/>
    <property type="evidence" value="ECO:0007669"/>
    <property type="project" value="TreeGrafter"/>
</dbReference>
<dbReference type="Pfam" id="PF08145">
    <property type="entry name" value="BOP1NT"/>
    <property type="match status" value="1"/>
</dbReference>
<sequence>MAVKKRGRPEPTMKRKPLRSKVTAQAEAPSSSDEEFPETIFDDDVSPSEASDAESVVEVSADEEDLPHIFLGDRPDNVEPSDAESHSDADSTELLDIDSDSEEDEEEMTGDDSSGLDDGEDEKEEDSAASDYESTLISSADEVATVASEPSKPKRRTKVNWDTYVEERKTLPEIDADYASDSSTEDPVNTVGKIPMEWYDDYPHIGYDIDGKRIMRPATKDELDKFLDTVDDPDKMISAPSQLAQQDMKLSDYELEIIKRLQRGYFPDATYDPYEPTVEYFTSQVLEQPLPAPTEPKRRFLPSKWEHQRIAKIVQSIRAGRIVLNRAPVEKPQFYDLWGAADGDSQDPIRGISQHMPAPKVTLPGHAESYHPPREYLLTPEEVEQVKQRAEDKGDLSAVAQLPKDHTSLRKVPAYPRLIQERFQRCLDLYLCPRKLAKRTDADPESLVPKLPDPKDLHPYPTTMAMAYRGHTGM</sequence>
<dbReference type="EMBL" id="JANBQB010001252">
    <property type="protein sequence ID" value="KAJ1971774.1"/>
    <property type="molecule type" value="Genomic_DNA"/>
</dbReference>
<dbReference type="Proteomes" id="UP001151582">
    <property type="component" value="Unassembled WGS sequence"/>
</dbReference>
<evidence type="ECO:0000313" key="9">
    <source>
        <dbReference type="EMBL" id="KAJ1971774.1"/>
    </source>
</evidence>
<dbReference type="InterPro" id="IPR028598">
    <property type="entry name" value="BOP1/Erb1"/>
</dbReference>
<proteinExistence type="predicted"/>
<name>A0A9W8E604_9FUNG</name>
<reference evidence="9" key="1">
    <citation type="submission" date="2022-07" db="EMBL/GenBank/DDBJ databases">
        <title>Phylogenomic reconstructions and comparative analyses of Kickxellomycotina fungi.</title>
        <authorList>
            <person name="Reynolds N.K."/>
            <person name="Stajich J.E."/>
            <person name="Barry K."/>
            <person name="Grigoriev I.V."/>
            <person name="Crous P."/>
            <person name="Smith M.E."/>
        </authorList>
    </citation>
    <scope>NUCLEOTIDE SEQUENCE</scope>
    <source>
        <strain evidence="9">RSA 567</strain>
    </source>
</reference>
<evidence type="ECO:0000256" key="6">
    <source>
        <dbReference type="ARBA" id="ARBA00023242"/>
    </source>
</evidence>
<evidence type="ECO:0000256" key="2">
    <source>
        <dbReference type="ARBA" id="ARBA00022517"/>
    </source>
</evidence>
<keyword evidence="2" id="KW-0690">Ribosome biogenesis</keyword>
<feature type="region of interest" description="Disordered" evidence="7">
    <location>
        <begin position="1"/>
        <end position="159"/>
    </location>
</feature>
<evidence type="ECO:0000256" key="7">
    <source>
        <dbReference type="SAM" id="MobiDB-lite"/>
    </source>
</evidence>
<keyword evidence="6" id="KW-0539">Nucleus</keyword>
<keyword evidence="4" id="KW-0853">WD repeat</keyword>
<gene>
    <name evidence="9" type="primary">ERB1_1</name>
    <name evidence="9" type="ORF">H4R34_005629</name>
</gene>
<feature type="compositionally biased region" description="Acidic residues" evidence="7">
    <location>
        <begin position="32"/>
        <end position="46"/>
    </location>
</feature>
<dbReference type="GO" id="GO:0030687">
    <property type="term" value="C:preribosome, large subunit precursor"/>
    <property type="evidence" value="ECO:0007669"/>
    <property type="project" value="TreeGrafter"/>
</dbReference>
<evidence type="ECO:0000313" key="10">
    <source>
        <dbReference type="Proteomes" id="UP001151582"/>
    </source>
</evidence>
<dbReference type="PANTHER" id="PTHR17605:SF0">
    <property type="entry name" value="RIBOSOME BIOGENESIS PROTEIN BOP1"/>
    <property type="match status" value="1"/>
</dbReference>
<comment type="subcellular location">
    <subcellularLocation>
        <location evidence="1">Nucleus</location>
        <location evidence="1">Nucleolus</location>
    </subcellularLocation>
</comment>
<evidence type="ECO:0000256" key="1">
    <source>
        <dbReference type="ARBA" id="ARBA00004604"/>
    </source>
</evidence>
<dbReference type="OrthoDB" id="5571054at2759"/>
<keyword evidence="10" id="KW-1185">Reference proteome</keyword>
<dbReference type="GO" id="GO:0043021">
    <property type="term" value="F:ribonucleoprotein complex binding"/>
    <property type="evidence" value="ECO:0007669"/>
    <property type="project" value="TreeGrafter"/>
</dbReference>
<feature type="compositionally biased region" description="Low complexity" evidence="7">
    <location>
        <begin position="47"/>
        <end position="59"/>
    </location>
</feature>
<dbReference type="SMART" id="SM01035">
    <property type="entry name" value="BOP1NT"/>
    <property type="match status" value="1"/>
</dbReference>
<feature type="compositionally biased region" description="Basic and acidic residues" evidence="7">
    <location>
        <begin position="71"/>
        <end position="89"/>
    </location>
</feature>
<feature type="domain" description="BOP1 N-terminal" evidence="8">
    <location>
        <begin position="199"/>
        <end position="461"/>
    </location>
</feature>
<dbReference type="GO" id="GO:0070545">
    <property type="term" value="C:PeBoW complex"/>
    <property type="evidence" value="ECO:0007669"/>
    <property type="project" value="TreeGrafter"/>
</dbReference>
<evidence type="ECO:0000259" key="8">
    <source>
        <dbReference type="SMART" id="SM01035"/>
    </source>
</evidence>
<dbReference type="InterPro" id="IPR012953">
    <property type="entry name" value="BOP1_N_dom"/>
</dbReference>
<protein>
    <submittedName>
        <fullName evidence="9">Ribosome biogenesis protein erb1</fullName>
    </submittedName>
</protein>
<evidence type="ECO:0000256" key="3">
    <source>
        <dbReference type="ARBA" id="ARBA00022552"/>
    </source>
</evidence>
<comment type="caution">
    <text evidence="9">The sequence shown here is derived from an EMBL/GenBank/DDBJ whole genome shotgun (WGS) entry which is preliminary data.</text>
</comment>
<accession>A0A9W8E604</accession>
<feature type="non-terminal residue" evidence="9">
    <location>
        <position position="474"/>
    </location>
</feature>
<keyword evidence="5" id="KW-0677">Repeat</keyword>
<evidence type="ECO:0000256" key="5">
    <source>
        <dbReference type="ARBA" id="ARBA00022737"/>
    </source>
</evidence>
<dbReference type="AlphaFoldDB" id="A0A9W8E604"/>